<protein>
    <submittedName>
        <fullName evidence="2">Uncharacterized protein</fullName>
    </submittedName>
</protein>
<organism evidence="2 3">
    <name type="scientific">Corynebacterium imitans</name>
    <dbReference type="NCBI Taxonomy" id="156978"/>
    <lineage>
        <taxon>Bacteria</taxon>
        <taxon>Bacillati</taxon>
        <taxon>Actinomycetota</taxon>
        <taxon>Actinomycetes</taxon>
        <taxon>Mycobacteriales</taxon>
        <taxon>Corynebacteriaceae</taxon>
        <taxon>Corynebacterium</taxon>
    </lineage>
</organism>
<name>A0A240AL70_9CORY</name>
<accession>A0A240AL70</accession>
<reference evidence="2 3" key="1">
    <citation type="submission" date="2017-06" db="EMBL/GenBank/DDBJ databases">
        <authorList>
            <consortium name="Pathogen Informatics"/>
        </authorList>
    </citation>
    <scope>NUCLEOTIDE SEQUENCE [LARGE SCALE GENOMIC DNA]</scope>
    <source>
        <strain evidence="2 3">NCTC13015</strain>
    </source>
</reference>
<evidence type="ECO:0000256" key="1">
    <source>
        <dbReference type="SAM" id="MobiDB-lite"/>
    </source>
</evidence>
<dbReference type="AlphaFoldDB" id="A0A240AL70"/>
<dbReference type="Proteomes" id="UP000215374">
    <property type="component" value="Chromosome 1"/>
</dbReference>
<feature type="region of interest" description="Disordered" evidence="1">
    <location>
        <begin position="14"/>
        <end position="36"/>
    </location>
</feature>
<evidence type="ECO:0000313" key="2">
    <source>
        <dbReference type="EMBL" id="SNV84157.1"/>
    </source>
</evidence>
<evidence type="ECO:0000313" key="3">
    <source>
        <dbReference type="Proteomes" id="UP000215374"/>
    </source>
</evidence>
<proteinExistence type="predicted"/>
<sequence>MNVLVISEDTATKARNHIPNTTHYPPIPLEPSHTADALTGSHTELTQGIHRTVRALAAHLESVADFADTACRLDAELAGRLDHA</sequence>
<gene>
    <name evidence="2" type="ORF">SAMEA4535761_02186</name>
</gene>
<dbReference type="EMBL" id="LT906467">
    <property type="protein sequence ID" value="SNV84157.1"/>
    <property type="molecule type" value="Genomic_DNA"/>
</dbReference>